<keyword evidence="4" id="KW-0378">Hydrolase</keyword>
<dbReference type="Pfam" id="PF05195">
    <property type="entry name" value="AMP_N"/>
    <property type="match status" value="1"/>
</dbReference>
<feature type="domain" description="Aminopeptidase P N-terminal" evidence="6">
    <location>
        <begin position="5"/>
        <end position="103"/>
    </location>
</feature>
<dbReference type="SMART" id="SM01011">
    <property type="entry name" value="AMP_N"/>
    <property type="match status" value="1"/>
</dbReference>
<evidence type="ECO:0000256" key="3">
    <source>
        <dbReference type="ARBA" id="ARBA00022723"/>
    </source>
</evidence>
<organism evidence="7 8">
    <name type="scientific">Terfezia boudieri ATCC MYA-4762</name>
    <dbReference type="NCBI Taxonomy" id="1051890"/>
    <lineage>
        <taxon>Eukaryota</taxon>
        <taxon>Fungi</taxon>
        <taxon>Dikarya</taxon>
        <taxon>Ascomycota</taxon>
        <taxon>Pezizomycotina</taxon>
        <taxon>Pezizomycetes</taxon>
        <taxon>Pezizales</taxon>
        <taxon>Pezizaceae</taxon>
        <taxon>Terfezia</taxon>
    </lineage>
</organism>
<comment type="similarity">
    <text evidence="1">Belongs to the peptidase M24B family.</text>
</comment>
<dbReference type="EMBL" id="ML121552">
    <property type="protein sequence ID" value="RPB22452.1"/>
    <property type="molecule type" value="Genomic_DNA"/>
</dbReference>
<dbReference type="GO" id="GO:0070006">
    <property type="term" value="F:metalloaminopeptidase activity"/>
    <property type="evidence" value="ECO:0007669"/>
    <property type="project" value="InterPro"/>
</dbReference>
<dbReference type="GO" id="GO:0006508">
    <property type="term" value="P:proteolysis"/>
    <property type="evidence" value="ECO:0007669"/>
    <property type="project" value="TreeGrafter"/>
</dbReference>
<evidence type="ECO:0000313" key="7">
    <source>
        <dbReference type="EMBL" id="RPB22452.1"/>
    </source>
</evidence>
<dbReference type="Gene3D" id="3.40.350.10">
    <property type="entry name" value="Creatinase/prolidase N-terminal domain"/>
    <property type="match status" value="1"/>
</dbReference>
<feature type="non-terminal residue" evidence="7">
    <location>
        <position position="1"/>
    </location>
</feature>
<keyword evidence="2" id="KW-0645">Protease</keyword>
<proteinExistence type="inferred from homology"/>
<sequence>VTRNITAEEYHTRRTRLTALLPKGSLAIIPSSTLQYRSGVVFHEFHQNPDFLYLTGWTEPSPALAVLESLDGAGEYQWTMFVTPDRNSWDTLWNGPVNGLVAA</sequence>
<dbReference type="InterPro" id="IPR029149">
    <property type="entry name" value="Creatin/AminoP/Spt16_N"/>
</dbReference>
<evidence type="ECO:0000256" key="2">
    <source>
        <dbReference type="ARBA" id="ARBA00022438"/>
    </source>
</evidence>
<dbReference type="OrthoDB" id="4215474at2759"/>
<reference evidence="7 8" key="1">
    <citation type="journal article" date="2018" name="Nat. Ecol. Evol.">
        <title>Pezizomycetes genomes reveal the molecular basis of ectomycorrhizal truffle lifestyle.</title>
        <authorList>
            <person name="Murat C."/>
            <person name="Payen T."/>
            <person name="Noel B."/>
            <person name="Kuo A."/>
            <person name="Morin E."/>
            <person name="Chen J."/>
            <person name="Kohler A."/>
            <person name="Krizsan K."/>
            <person name="Balestrini R."/>
            <person name="Da Silva C."/>
            <person name="Montanini B."/>
            <person name="Hainaut M."/>
            <person name="Levati E."/>
            <person name="Barry K.W."/>
            <person name="Belfiori B."/>
            <person name="Cichocki N."/>
            <person name="Clum A."/>
            <person name="Dockter R.B."/>
            <person name="Fauchery L."/>
            <person name="Guy J."/>
            <person name="Iotti M."/>
            <person name="Le Tacon F."/>
            <person name="Lindquist E.A."/>
            <person name="Lipzen A."/>
            <person name="Malagnac F."/>
            <person name="Mello A."/>
            <person name="Molinier V."/>
            <person name="Miyauchi S."/>
            <person name="Poulain J."/>
            <person name="Riccioni C."/>
            <person name="Rubini A."/>
            <person name="Sitrit Y."/>
            <person name="Splivallo R."/>
            <person name="Traeger S."/>
            <person name="Wang M."/>
            <person name="Zifcakova L."/>
            <person name="Wipf D."/>
            <person name="Zambonelli A."/>
            <person name="Paolocci F."/>
            <person name="Nowrousian M."/>
            <person name="Ottonello S."/>
            <person name="Baldrian P."/>
            <person name="Spatafora J.W."/>
            <person name="Henrissat B."/>
            <person name="Nagy L.G."/>
            <person name="Aury J.M."/>
            <person name="Wincker P."/>
            <person name="Grigoriev I.V."/>
            <person name="Bonfante P."/>
            <person name="Martin F.M."/>
        </authorList>
    </citation>
    <scope>NUCLEOTIDE SEQUENCE [LARGE SCALE GENOMIC DNA]</scope>
    <source>
        <strain evidence="7 8">ATCC MYA-4762</strain>
    </source>
</reference>
<dbReference type="PANTHER" id="PTHR43226">
    <property type="entry name" value="XAA-PRO AMINOPEPTIDASE 3"/>
    <property type="match status" value="1"/>
</dbReference>
<dbReference type="AlphaFoldDB" id="A0A3N4LM76"/>
<evidence type="ECO:0000256" key="1">
    <source>
        <dbReference type="ARBA" id="ARBA00008766"/>
    </source>
</evidence>
<evidence type="ECO:0000256" key="4">
    <source>
        <dbReference type="ARBA" id="ARBA00022801"/>
    </source>
</evidence>
<dbReference type="STRING" id="1051890.A0A3N4LM76"/>
<keyword evidence="3" id="KW-0479">Metal-binding</keyword>
<protein>
    <submittedName>
        <fullName evidence="7">Peptidase M24B</fullName>
    </submittedName>
</protein>
<accession>A0A3N4LM76</accession>
<dbReference type="Proteomes" id="UP000267821">
    <property type="component" value="Unassembled WGS sequence"/>
</dbReference>
<keyword evidence="5" id="KW-0482">Metalloprotease</keyword>
<dbReference type="PANTHER" id="PTHR43226:SF4">
    <property type="entry name" value="XAA-PRO AMINOPEPTIDASE 3"/>
    <property type="match status" value="1"/>
</dbReference>
<evidence type="ECO:0000313" key="8">
    <source>
        <dbReference type="Proteomes" id="UP000267821"/>
    </source>
</evidence>
<keyword evidence="8" id="KW-1185">Reference proteome</keyword>
<dbReference type="InParanoid" id="A0A3N4LM76"/>
<evidence type="ECO:0000259" key="6">
    <source>
        <dbReference type="SMART" id="SM01011"/>
    </source>
</evidence>
<dbReference type="InterPro" id="IPR052433">
    <property type="entry name" value="X-Pro_dipept-like"/>
</dbReference>
<dbReference type="GO" id="GO:0030145">
    <property type="term" value="F:manganese ion binding"/>
    <property type="evidence" value="ECO:0007669"/>
    <property type="project" value="InterPro"/>
</dbReference>
<evidence type="ECO:0000256" key="5">
    <source>
        <dbReference type="ARBA" id="ARBA00023049"/>
    </source>
</evidence>
<gene>
    <name evidence="7" type="ORF">L211DRAFT_749698</name>
</gene>
<dbReference type="GO" id="GO:0005739">
    <property type="term" value="C:mitochondrion"/>
    <property type="evidence" value="ECO:0007669"/>
    <property type="project" value="TreeGrafter"/>
</dbReference>
<keyword evidence="2" id="KW-0031">Aminopeptidase</keyword>
<feature type="non-terminal residue" evidence="7">
    <location>
        <position position="103"/>
    </location>
</feature>
<dbReference type="SUPFAM" id="SSF53092">
    <property type="entry name" value="Creatinase/prolidase N-terminal domain"/>
    <property type="match status" value="1"/>
</dbReference>
<dbReference type="InterPro" id="IPR007865">
    <property type="entry name" value="Aminopep_P_N"/>
</dbReference>
<name>A0A3N4LM76_9PEZI</name>